<evidence type="ECO:0000313" key="2">
    <source>
        <dbReference type="Proteomes" id="UP001079657"/>
    </source>
</evidence>
<gene>
    <name evidence="1" type="ORF">OXH55_14120</name>
</gene>
<organism evidence="1 2">
    <name type="scientific">Clostridium ganghwense</name>
    <dbReference type="NCBI Taxonomy" id="312089"/>
    <lineage>
        <taxon>Bacteria</taxon>
        <taxon>Bacillati</taxon>
        <taxon>Bacillota</taxon>
        <taxon>Clostridia</taxon>
        <taxon>Eubacteriales</taxon>
        <taxon>Clostridiaceae</taxon>
        <taxon>Clostridium</taxon>
    </lineage>
</organism>
<sequence>MKFKQENMEELMQNVSKNLDNICSDNRIIRVTLIEILVDFNSHINEENFLQYLIEKNRGFVDKYTKVKIRFKDMPKDTAIISEVDGDKM</sequence>
<accession>A0ABT4CRT7</accession>
<reference evidence="1" key="1">
    <citation type="submission" date="2022-12" db="EMBL/GenBank/DDBJ databases">
        <authorList>
            <person name="Wang J."/>
        </authorList>
    </citation>
    <scope>NUCLEOTIDE SEQUENCE</scope>
    <source>
        <strain evidence="1">HY-42-06</strain>
    </source>
</reference>
<name>A0ABT4CRT7_9CLOT</name>
<keyword evidence="2" id="KW-1185">Reference proteome</keyword>
<protein>
    <submittedName>
        <fullName evidence="1">Uncharacterized protein</fullName>
    </submittedName>
</protein>
<dbReference type="EMBL" id="JAPQES010000005">
    <property type="protein sequence ID" value="MCY6371779.1"/>
    <property type="molecule type" value="Genomic_DNA"/>
</dbReference>
<evidence type="ECO:0000313" key="1">
    <source>
        <dbReference type="EMBL" id="MCY6371779.1"/>
    </source>
</evidence>
<dbReference type="RefSeq" id="WP_268050669.1">
    <property type="nucleotide sequence ID" value="NZ_JAPQES010000005.1"/>
</dbReference>
<dbReference type="Proteomes" id="UP001079657">
    <property type="component" value="Unassembled WGS sequence"/>
</dbReference>
<proteinExistence type="predicted"/>
<comment type="caution">
    <text evidence="1">The sequence shown here is derived from an EMBL/GenBank/DDBJ whole genome shotgun (WGS) entry which is preliminary data.</text>
</comment>